<evidence type="ECO:0000256" key="4">
    <source>
        <dbReference type="ARBA" id="ARBA00023136"/>
    </source>
</evidence>
<dbReference type="PANTHER" id="PTHR23508:SF10">
    <property type="entry name" value="CARBOXYLIC ACID TRANSPORTER PROTEIN HOMOLOG"/>
    <property type="match status" value="1"/>
</dbReference>
<comment type="subcellular location">
    <subcellularLocation>
        <location evidence="1">Membrane</location>
        <topology evidence="1">Multi-pass membrane protein</topology>
    </subcellularLocation>
</comment>
<dbReference type="OrthoDB" id="9784658at2"/>
<feature type="transmembrane region" description="Helical" evidence="5">
    <location>
        <begin position="280"/>
        <end position="303"/>
    </location>
</feature>
<dbReference type="InterPro" id="IPR005829">
    <property type="entry name" value="Sugar_transporter_CS"/>
</dbReference>
<dbReference type="PROSITE" id="PS50850">
    <property type="entry name" value="MFS"/>
    <property type="match status" value="1"/>
</dbReference>
<feature type="transmembrane region" description="Helical" evidence="5">
    <location>
        <begin position="100"/>
        <end position="120"/>
    </location>
</feature>
<dbReference type="Proteomes" id="UP000305131">
    <property type="component" value="Unassembled WGS sequence"/>
</dbReference>
<feature type="transmembrane region" description="Helical" evidence="5">
    <location>
        <begin position="34"/>
        <end position="60"/>
    </location>
</feature>
<gene>
    <name evidence="7" type="ORF">FBQ73_01155</name>
</gene>
<reference evidence="7 8" key="1">
    <citation type="submission" date="2019-05" db="EMBL/GenBank/DDBJ databases">
        <authorList>
            <person name="Zhou X."/>
        </authorList>
    </citation>
    <scope>NUCLEOTIDE SEQUENCE [LARGE SCALE GENOMIC DNA]</scope>
    <source>
        <strain evidence="7 8">DSM 432</strain>
    </source>
</reference>
<dbReference type="EMBL" id="VAUP01000004">
    <property type="protein sequence ID" value="TLX44697.1"/>
    <property type="molecule type" value="Genomic_DNA"/>
</dbReference>
<feature type="transmembrane region" description="Helical" evidence="5">
    <location>
        <begin position="72"/>
        <end position="93"/>
    </location>
</feature>
<dbReference type="InterPro" id="IPR020846">
    <property type="entry name" value="MFS_dom"/>
</dbReference>
<evidence type="ECO:0000256" key="1">
    <source>
        <dbReference type="ARBA" id="ARBA00004141"/>
    </source>
</evidence>
<feature type="transmembrane region" description="Helical" evidence="5">
    <location>
        <begin position="126"/>
        <end position="148"/>
    </location>
</feature>
<accession>A0A6C1KLU9</accession>
<protein>
    <submittedName>
        <fullName evidence="7">MFS transporter</fullName>
    </submittedName>
</protein>
<feature type="transmembrane region" description="Helical" evidence="5">
    <location>
        <begin position="402"/>
        <end position="422"/>
    </location>
</feature>
<comment type="caution">
    <text evidence="7">The sequence shown here is derived from an EMBL/GenBank/DDBJ whole genome shotgun (WGS) entry which is preliminary data.</text>
</comment>
<evidence type="ECO:0000256" key="5">
    <source>
        <dbReference type="SAM" id="Phobius"/>
    </source>
</evidence>
<dbReference type="InterPro" id="IPR036259">
    <property type="entry name" value="MFS_trans_sf"/>
</dbReference>
<feature type="transmembrane region" description="Helical" evidence="5">
    <location>
        <begin position="368"/>
        <end position="390"/>
    </location>
</feature>
<feature type="transmembrane region" description="Helical" evidence="5">
    <location>
        <begin position="428"/>
        <end position="452"/>
    </location>
</feature>
<dbReference type="Gene3D" id="1.20.1250.20">
    <property type="entry name" value="MFS general substrate transporter like domains"/>
    <property type="match status" value="1"/>
</dbReference>
<dbReference type="RefSeq" id="WP_138397699.1">
    <property type="nucleotide sequence ID" value="NZ_JBAFVI010000009.1"/>
</dbReference>
<name>A0A6C1KLU9_XANAU</name>
<dbReference type="GeneID" id="95772069"/>
<keyword evidence="3 5" id="KW-1133">Transmembrane helix</keyword>
<evidence type="ECO:0000256" key="2">
    <source>
        <dbReference type="ARBA" id="ARBA00022692"/>
    </source>
</evidence>
<feature type="transmembrane region" description="Helical" evidence="5">
    <location>
        <begin position="315"/>
        <end position="336"/>
    </location>
</feature>
<dbReference type="GO" id="GO:0005886">
    <property type="term" value="C:plasma membrane"/>
    <property type="evidence" value="ECO:0007669"/>
    <property type="project" value="TreeGrafter"/>
</dbReference>
<dbReference type="Pfam" id="PF00083">
    <property type="entry name" value="Sugar_tr"/>
    <property type="match status" value="1"/>
</dbReference>
<evidence type="ECO:0000256" key="3">
    <source>
        <dbReference type="ARBA" id="ARBA00022989"/>
    </source>
</evidence>
<proteinExistence type="predicted"/>
<dbReference type="PANTHER" id="PTHR23508">
    <property type="entry name" value="CARBOXYLIC ACID TRANSPORTER PROTEIN HOMOLOG"/>
    <property type="match status" value="1"/>
</dbReference>
<dbReference type="AlphaFoldDB" id="A0A6C1KLU9"/>
<evidence type="ECO:0000313" key="7">
    <source>
        <dbReference type="EMBL" id="TLX44697.1"/>
    </source>
</evidence>
<evidence type="ECO:0000313" key="8">
    <source>
        <dbReference type="Proteomes" id="UP000305131"/>
    </source>
</evidence>
<feature type="domain" description="Major facilitator superfamily (MFS) profile" evidence="6">
    <location>
        <begin position="35"/>
        <end position="457"/>
    </location>
</feature>
<evidence type="ECO:0000259" key="6">
    <source>
        <dbReference type="PROSITE" id="PS50850"/>
    </source>
</evidence>
<dbReference type="PROSITE" id="PS00217">
    <property type="entry name" value="SUGAR_TRANSPORT_2"/>
    <property type="match status" value="1"/>
</dbReference>
<feature type="transmembrane region" description="Helical" evidence="5">
    <location>
        <begin position="160"/>
        <end position="186"/>
    </location>
</feature>
<keyword evidence="2 5" id="KW-0812">Transmembrane</keyword>
<dbReference type="GO" id="GO:0046943">
    <property type="term" value="F:carboxylic acid transmembrane transporter activity"/>
    <property type="evidence" value="ECO:0007669"/>
    <property type="project" value="TreeGrafter"/>
</dbReference>
<sequence length="476" mass="50431">MAGENVQLSAPASEAAVQVETALDKIGVTNAHKLIVLLVLFGVMFDVFEQNTVGLIAPFLREQWHLSAADIGFLNTMTFVAAAMGRLCSGVLADRVGRRFMLNVNLLLFTVGAAICALAPGYTTMAIGRFVVGLGLGGEIVTAVTLLAEFCSSKFRGTAVGLINVGGGGLGNMLAPAFALLIFTLFPGGDGWRWLFGALVLPAVLVVFYRRFVPETPRFLVARGRVAEANRVLSQLATGSFSTKNVRVTDHVTSQPVIETPRLGAIVADIFRDGLLRRTLAVGIASWMTFGAQLTVLTLMPTILVSQGHTITRSFLYTIILQSGSLFGALTAAVLAARVPRKIVLTTGALCAVAAGLGFGFLATTDALILAFGAAFQFFVLLLNTTIWIFAPENYPTRVRGFGTAFILALGTMAGAWMPLLAGRVFDVAGVAGMFTMMAGMYAIFAIAVQFAPETFGRSMEAVPDAESAERPLQTA</sequence>
<keyword evidence="4 5" id="KW-0472">Membrane</keyword>
<feature type="transmembrane region" description="Helical" evidence="5">
    <location>
        <begin position="192"/>
        <end position="209"/>
    </location>
</feature>
<organism evidence="7 8">
    <name type="scientific">Xanthobacter autotrophicus</name>
    <dbReference type="NCBI Taxonomy" id="280"/>
    <lineage>
        <taxon>Bacteria</taxon>
        <taxon>Pseudomonadati</taxon>
        <taxon>Pseudomonadota</taxon>
        <taxon>Alphaproteobacteria</taxon>
        <taxon>Hyphomicrobiales</taxon>
        <taxon>Xanthobacteraceae</taxon>
        <taxon>Xanthobacter</taxon>
    </lineage>
</organism>
<dbReference type="InterPro" id="IPR005828">
    <property type="entry name" value="MFS_sugar_transport-like"/>
</dbReference>
<dbReference type="SUPFAM" id="SSF103473">
    <property type="entry name" value="MFS general substrate transporter"/>
    <property type="match status" value="1"/>
</dbReference>
<feature type="transmembrane region" description="Helical" evidence="5">
    <location>
        <begin position="343"/>
        <end position="362"/>
    </location>
</feature>